<organism evidence="1 2">
    <name type="scientific">Saprolegnia diclina (strain VS20)</name>
    <dbReference type="NCBI Taxonomy" id="1156394"/>
    <lineage>
        <taxon>Eukaryota</taxon>
        <taxon>Sar</taxon>
        <taxon>Stramenopiles</taxon>
        <taxon>Oomycota</taxon>
        <taxon>Saprolegniomycetes</taxon>
        <taxon>Saprolegniales</taxon>
        <taxon>Saprolegniaceae</taxon>
        <taxon>Saprolegnia</taxon>
    </lineage>
</organism>
<name>T0PSC9_SAPDV</name>
<dbReference type="OrthoDB" id="2126613at2759"/>
<evidence type="ECO:0000313" key="1">
    <source>
        <dbReference type="EMBL" id="EQC25146.1"/>
    </source>
</evidence>
<dbReference type="eggNOG" id="ENOG502QUN2">
    <property type="taxonomic scope" value="Eukaryota"/>
</dbReference>
<dbReference type="Proteomes" id="UP000030762">
    <property type="component" value="Unassembled WGS sequence"/>
</dbReference>
<dbReference type="AlphaFoldDB" id="T0PSC9"/>
<dbReference type="STRING" id="1156394.T0PSC9"/>
<evidence type="ECO:0000313" key="2">
    <source>
        <dbReference type="Proteomes" id="UP000030762"/>
    </source>
</evidence>
<reference evidence="1 2" key="1">
    <citation type="submission" date="2012-04" db="EMBL/GenBank/DDBJ databases">
        <title>The Genome Sequence of Saprolegnia declina VS20.</title>
        <authorList>
            <consortium name="The Broad Institute Genome Sequencing Platform"/>
            <person name="Russ C."/>
            <person name="Nusbaum C."/>
            <person name="Tyler B."/>
            <person name="van West P."/>
            <person name="Dieguez-Uribeondo J."/>
            <person name="de Bruijn I."/>
            <person name="Tripathy S."/>
            <person name="Jiang R."/>
            <person name="Young S.K."/>
            <person name="Zeng Q."/>
            <person name="Gargeya S."/>
            <person name="Fitzgerald M."/>
            <person name="Haas B."/>
            <person name="Abouelleil A."/>
            <person name="Alvarado L."/>
            <person name="Arachchi H.M."/>
            <person name="Berlin A."/>
            <person name="Chapman S.B."/>
            <person name="Goldberg J."/>
            <person name="Griggs A."/>
            <person name="Gujja S."/>
            <person name="Hansen M."/>
            <person name="Howarth C."/>
            <person name="Imamovic A."/>
            <person name="Larimer J."/>
            <person name="McCowen C."/>
            <person name="Montmayeur A."/>
            <person name="Murphy C."/>
            <person name="Neiman D."/>
            <person name="Pearson M."/>
            <person name="Priest M."/>
            <person name="Roberts A."/>
            <person name="Saif S."/>
            <person name="Shea T."/>
            <person name="Sisk P."/>
            <person name="Sykes S."/>
            <person name="Wortman J."/>
            <person name="Nusbaum C."/>
            <person name="Birren B."/>
        </authorList>
    </citation>
    <scope>NUCLEOTIDE SEQUENCE [LARGE SCALE GENOMIC DNA]</scope>
    <source>
        <strain evidence="1 2">VS20</strain>
    </source>
</reference>
<sequence length="536" mass="59539">MDLAWLAEARDAVRQSQDWRRLQDGIYSRVQTVLKQHKTKYFSDLGDDERALVMAQVELHVADDAAHGRFLQHVTTVLDHHLSRAVESAYATAPPEATKKTLLLDAAADAAATLVVGLPPEQRSLLRLLLNTPFPVAFRRHAWQLFLADAPLRVRYDTACVIDRVATISLLDADITDTCRRILEASSALITTAFRESWMAMKTVLSYAHAIGAMPDARNDAMYALCVPLLLVYGTTSVSTLVEAYCVLLRLPRPRLPNAVAPCLDALHRIDPPLHTHLVSVLGSASSEAWLPLLSPFVEQLFVGIATKDVLLFVWDQLFLVGADRLLPDLTALALVDLAGPLLRAQSLDDVLRAVHQPTLQVSTLQELLETWSLPTIRQDLQLTKESDFFTPTREASVPVVEAPCVELDDMNALTPLLLDIAKTLCGVYTHDTAYDERGQEEQRLHVEKANAFRPLLRDVAQTLTAVWISGDDIFGRQAEADETRQRDVVAQSQKAAFGRTYTPDEIAQLHGKAKTAYEKRLPKFHAAYAALNQRS</sequence>
<dbReference type="EMBL" id="JH767302">
    <property type="protein sequence ID" value="EQC25146.1"/>
    <property type="molecule type" value="Genomic_DNA"/>
</dbReference>
<dbReference type="VEuPathDB" id="FungiDB:SDRG_16974"/>
<dbReference type="InParanoid" id="T0PSC9"/>
<keyword evidence="2" id="KW-1185">Reference proteome</keyword>
<protein>
    <submittedName>
        <fullName evidence="1">Uncharacterized protein</fullName>
    </submittedName>
</protein>
<gene>
    <name evidence="1" type="ORF">SDRG_16974</name>
</gene>
<accession>T0PSC9</accession>
<proteinExistence type="predicted"/>
<dbReference type="GeneID" id="19957701"/>
<dbReference type="OMA" id="LVEAYCV"/>
<dbReference type="RefSeq" id="XP_008621428.1">
    <property type="nucleotide sequence ID" value="XM_008623206.1"/>
</dbReference>